<keyword evidence="3" id="KW-0645">Protease</keyword>
<organism evidence="3 4">
    <name type="scientific">Bordetella flabilis</name>
    <dbReference type="NCBI Taxonomy" id="463014"/>
    <lineage>
        <taxon>Bacteria</taxon>
        <taxon>Pseudomonadati</taxon>
        <taxon>Pseudomonadota</taxon>
        <taxon>Betaproteobacteria</taxon>
        <taxon>Burkholderiales</taxon>
        <taxon>Alcaligenaceae</taxon>
        <taxon>Bordetella</taxon>
    </lineage>
</organism>
<evidence type="ECO:0000259" key="2">
    <source>
        <dbReference type="Pfam" id="PF01965"/>
    </source>
</evidence>
<evidence type="ECO:0000313" key="3">
    <source>
        <dbReference type="EMBL" id="ANN77322.1"/>
    </source>
</evidence>
<dbReference type="PROSITE" id="PS51276">
    <property type="entry name" value="PEPTIDASE_C56_PFPI"/>
    <property type="match status" value="1"/>
</dbReference>
<dbReference type="KEGG" id="bfz:BAU07_09610"/>
<comment type="similarity">
    <text evidence="1">Belongs to the peptidase C56 family.</text>
</comment>
<dbReference type="OrthoDB" id="9792284at2"/>
<dbReference type="STRING" id="463014.BAU07_09610"/>
<dbReference type="NCBIfam" id="TIGR01382">
    <property type="entry name" value="PfpI"/>
    <property type="match status" value="1"/>
</dbReference>
<dbReference type="CDD" id="cd03134">
    <property type="entry name" value="GATase1_PfpI_like"/>
    <property type="match status" value="1"/>
</dbReference>
<dbReference type="PANTHER" id="PTHR42733:SF12">
    <property type="entry name" value="PROTEINASE"/>
    <property type="match status" value="1"/>
</dbReference>
<dbReference type="Pfam" id="PF01965">
    <property type="entry name" value="DJ-1_PfpI"/>
    <property type="match status" value="1"/>
</dbReference>
<keyword evidence="4" id="KW-1185">Reference proteome</keyword>
<dbReference type="Proteomes" id="UP000091926">
    <property type="component" value="Chromosome"/>
</dbReference>
<dbReference type="SUPFAM" id="SSF52317">
    <property type="entry name" value="Class I glutamine amidotransferase-like"/>
    <property type="match status" value="1"/>
</dbReference>
<gene>
    <name evidence="3" type="ORF">BAU07_09610</name>
</gene>
<dbReference type="GO" id="GO:0006508">
    <property type="term" value="P:proteolysis"/>
    <property type="evidence" value="ECO:0007669"/>
    <property type="project" value="UniProtKB-KW"/>
</dbReference>
<reference evidence="3 4" key="1">
    <citation type="submission" date="2016-06" db="EMBL/GenBank/DDBJ databases">
        <title>Complete genome sequences of Bordetella bronchialis and Bordetella flabilis.</title>
        <authorList>
            <person name="LiPuma J.J."/>
            <person name="Spilker T."/>
        </authorList>
    </citation>
    <scope>NUCLEOTIDE SEQUENCE [LARGE SCALE GENOMIC DNA]</scope>
    <source>
        <strain evidence="3 4">AU10664</strain>
    </source>
</reference>
<dbReference type="InterPro" id="IPR006286">
    <property type="entry name" value="C56_PfpI-like"/>
</dbReference>
<evidence type="ECO:0000313" key="4">
    <source>
        <dbReference type="Proteomes" id="UP000091926"/>
    </source>
</evidence>
<evidence type="ECO:0000256" key="1">
    <source>
        <dbReference type="ARBA" id="ARBA00008542"/>
    </source>
</evidence>
<protein>
    <submittedName>
        <fullName evidence="3">Protease</fullName>
    </submittedName>
</protein>
<sequence length="186" mass="20478">MADALKDVTVAILAVDGFEQAELLEPRRALQQAGARVVVISAKQEPIQGFKHTDKGDKVDVDLTFAEADPQHFAAVLLPGGVVNADEIRQHPKAQDFVRRMTEARKPLAVICHGAWLLVSAGLVRGRTMTSWPSLQDDLRNAGAQWVDREVVVDQNWVSSRKPDDIPAFNREFLALLSKAAHRQAA</sequence>
<dbReference type="GO" id="GO:0008233">
    <property type="term" value="F:peptidase activity"/>
    <property type="evidence" value="ECO:0007669"/>
    <property type="project" value="UniProtKB-KW"/>
</dbReference>
<dbReference type="PANTHER" id="PTHR42733">
    <property type="entry name" value="DJ-1 PROTEIN"/>
    <property type="match status" value="1"/>
</dbReference>
<dbReference type="Gene3D" id="3.40.50.880">
    <property type="match status" value="1"/>
</dbReference>
<proteinExistence type="inferred from homology"/>
<accession>A0A193GBE2</accession>
<dbReference type="InterPro" id="IPR002818">
    <property type="entry name" value="DJ-1/PfpI"/>
</dbReference>
<feature type="domain" description="DJ-1/PfpI" evidence="2">
    <location>
        <begin position="9"/>
        <end position="175"/>
    </location>
</feature>
<dbReference type="AlphaFoldDB" id="A0A193GBE2"/>
<name>A0A193GBE2_9BORD</name>
<keyword evidence="3" id="KW-0378">Hydrolase</keyword>
<dbReference type="EMBL" id="CP016172">
    <property type="protein sequence ID" value="ANN77322.1"/>
    <property type="molecule type" value="Genomic_DNA"/>
</dbReference>
<dbReference type="InterPro" id="IPR029062">
    <property type="entry name" value="Class_I_gatase-like"/>
</dbReference>
<dbReference type="RefSeq" id="WP_066656608.1">
    <property type="nucleotide sequence ID" value="NZ_CBCSCL010000005.1"/>
</dbReference>